<evidence type="ECO:0000313" key="1">
    <source>
        <dbReference type="EMBL" id="CAF1062916.1"/>
    </source>
</evidence>
<evidence type="ECO:0008006" key="4">
    <source>
        <dbReference type="Google" id="ProtNLM"/>
    </source>
</evidence>
<evidence type="ECO:0000313" key="3">
    <source>
        <dbReference type="Proteomes" id="UP000663832"/>
    </source>
</evidence>
<dbReference type="AlphaFoldDB" id="A0A814TEY8"/>
<protein>
    <recommendedName>
        <fullName evidence="4">F-box domain-containing protein</fullName>
    </recommendedName>
</protein>
<evidence type="ECO:0000313" key="2">
    <source>
        <dbReference type="EMBL" id="CAF1161250.1"/>
    </source>
</evidence>
<dbReference type="EMBL" id="CAJNOM010000160">
    <property type="protein sequence ID" value="CAF1161250.1"/>
    <property type="molecule type" value="Genomic_DNA"/>
</dbReference>
<keyword evidence="3" id="KW-1185">Reference proteome</keyword>
<reference evidence="2" key="1">
    <citation type="submission" date="2021-02" db="EMBL/GenBank/DDBJ databases">
        <authorList>
            <person name="Nowell W R."/>
        </authorList>
    </citation>
    <scope>NUCLEOTIDE SEQUENCE</scope>
</reference>
<dbReference type="Proteomes" id="UP000663877">
    <property type="component" value="Unassembled WGS sequence"/>
</dbReference>
<comment type="caution">
    <text evidence="2">The sequence shown here is derived from an EMBL/GenBank/DDBJ whole genome shotgun (WGS) entry which is preliminary data.</text>
</comment>
<dbReference type="OrthoDB" id="9999245at2759"/>
<accession>A0A814TEY8</accession>
<gene>
    <name evidence="1" type="ORF">BJG266_LOCUS19268</name>
    <name evidence="2" type="ORF">QVE165_LOCUS23570</name>
</gene>
<sequence length="289" mass="34132">MTNIEHLPNELLSMCLSYLDFYNIYEIFFHLNFRFNQLIRYATKLHLHLSSIPSGKFLQFCYQLNQYMKTTGNYPYTLIAEDKHKLKLILEDEFFTESFSKLRTLILSNIDSHTLAFIIFDCPAKLYENLENLALLENITEDNRQSRYNLEWLCNNLISSKMKSLKYFKLNIEHYKSNSPFYLYFNTFTIENISLSNLETLIIGYSGYPTSTIVSFETLTQKLFPRLPKLKNLLIDFLEFETWCMELPRVLPTTTDVSSNVPLSLQYVKIEVEGEETDRNDQSIEHKNS</sequence>
<proteinExistence type="predicted"/>
<organism evidence="2 3">
    <name type="scientific">Adineta steineri</name>
    <dbReference type="NCBI Taxonomy" id="433720"/>
    <lineage>
        <taxon>Eukaryota</taxon>
        <taxon>Metazoa</taxon>
        <taxon>Spiralia</taxon>
        <taxon>Gnathifera</taxon>
        <taxon>Rotifera</taxon>
        <taxon>Eurotatoria</taxon>
        <taxon>Bdelloidea</taxon>
        <taxon>Adinetida</taxon>
        <taxon>Adinetidae</taxon>
        <taxon>Adineta</taxon>
    </lineage>
</organism>
<name>A0A814TEY8_9BILA</name>
<dbReference type="EMBL" id="CAJNOI010000102">
    <property type="protein sequence ID" value="CAF1062916.1"/>
    <property type="molecule type" value="Genomic_DNA"/>
</dbReference>
<dbReference type="Proteomes" id="UP000663832">
    <property type="component" value="Unassembled WGS sequence"/>
</dbReference>